<dbReference type="InterPro" id="IPR036452">
    <property type="entry name" value="Ribo_hydro-like"/>
</dbReference>
<dbReference type="Gene3D" id="2.60.40.10">
    <property type="entry name" value="Immunoglobulins"/>
    <property type="match status" value="1"/>
</dbReference>
<sequence>MVFDQRRLRFYRNRPRVFVISDIANEPDDTQSLVRLLLYGNEFDIRGLVACTSTWLRTSVYPGEIERVINAYAAVVPNLNTHVHPENQYPGAEDLLSIIRHGPPVYGKRAIDPDIPLSNGAELLIEELSCSSNDPLWVLCWGGTNVLAQALQYLQRTRSVSAFTSLRSRLRVYAISDQDDTGLWIRTSYPDIFYICSVHAWNSYALAAWTGISGDLQGPEFPDSGGPDSTKVSPLWVKDHIQKIGPLGGVYPDTQYIMEGDTPTFLYLIQNGLGCAEHPEWGSWGGRYAPVDMGLAARHYSDTIDRVVGVDGRCYVSNRATIWRWRDAYQNDFAARMRWTVENAAAANHAPVVIVNGDQGPEPLMIFAEAGESVLLDASDSYDPDGDQLTFRWFQYREPTAALGLVIDPQVAVLEIMSTEDPGVPGGKVKITLPGPEHCAVHFGSGSNLATGQTLHVILEVKDNGLPCLYSYKRIVIQMTNAQLLSEG</sequence>
<reference evidence="3 4" key="1">
    <citation type="submission" date="2024-07" db="EMBL/GenBank/DDBJ databases">
        <title>Section-level genome sequencing and comparative genomics of Aspergillus sections Usti and Cavernicolus.</title>
        <authorList>
            <consortium name="Lawrence Berkeley National Laboratory"/>
            <person name="Nybo J.L."/>
            <person name="Vesth T.C."/>
            <person name="Theobald S."/>
            <person name="Frisvad J.C."/>
            <person name="Larsen T.O."/>
            <person name="Kjaerboelling I."/>
            <person name="Rothschild-Mancinelli K."/>
            <person name="Lyhne E.K."/>
            <person name="Kogle M.E."/>
            <person name="Barry K."/>
            <person name="Clum A."/>
            <person name="Na H."/>
            <person name="Ledsgaard L."/>
            <person name="Lin J."/>
            <person name="Lipzen A."/>
            <person name="Kuo A."/>
            <person name="Riley R."/>
            <person name="Mondo S."/>
            <person name="Labutti K."/>
            <person name="Haridas S."/>
            <person name="Pangalinan J."/>
            <person name="Salamov A.A."/>
            <person name="Simmons B.A."/>
            <person name="Magnuson J.K."/>
            <person name="Chen J."/>
            <person name="Drula E."/>
            <person name="Henrissat B."/>
            <person name="Wiebenga A."/>
            <person name="Lubbers R.J."/>
            <person name="Gomes A.C."/>
            <person name="Makela M.R."/>
            <person name="Stajich J."/>
            <person name="Grigoriev I.V."/>
            <person name="Mortensen U.H."/>
            <person name="De Vries R.P."/>
            <person name="Baker S.E."/>
            <person name="Andersen M.R."/>
        </authorList>
    </citation>
    <scope>NUCLEOTIDE SEQUENCE [LARGE SCALE GENOMIC DNA]</scope>
    <source>
        <strain evidence="3 4">CBS 123904</strain>
    </source>
</reference>
<evidence type="ECO:0008006" key="5">
    <source>
        <dbReference type="Google" id="ProtNLM"/>
    </source>
</evidence>
<dbReference type="InterPro" id="IPR011483">
    <property type="entry name" value="Sde182_NH-like"/>
</dbReference>
<evidence type="ECO:0000313" key="3">
    <source>
        <dbReference type="EMBL" id="KAL2828574.1"/>
    </source>
</evidence>
<comment type="caution">
    <text evidence="3">The sequence shown here is derived from an EMBL/GenBank/DDBJ whole genome shotgun (WGS) entry which is preliminary data.</text>
</comment>
<feature type="domain" description="Cellulose-binding Sde182 C-terminal" evidence="2">
    <location>
        <begin position="374"/>
        <end position="478"/>
    </location>
</feature>
<evidence type="ECO:0000259" key="1">
    <source>
        <dbReference type="Pfam" id="PF07632"/>
    </source>
</evidence>
<dbReference type="Pfam" id="PF07632">
    <property type="entry name" value="Sde182_NH-like"/>
    <property type="match status" value="1"/>
</dbReference>
<name>A0ABR4ILC8_9EURO</name>
<accession>A0ABR4ILC8</accession>
<dbReference type="EMBL" id="JBFXLU010000359">
    <property type="protein sequence ID" value="KAL2828574.1"/>
    <property type="molecule type" value="Genomic_DNA"/>
</dbReference>
<keyword evidence="4" id="KW-1185">Reference proteome</keyword>
<dbReference type="InterPro" id="IPR048527">
    <property type="entry name" value="Sde182_C"/>
</dbReference>
<protein>
    <recommendedName>
        <fullName evidence="5">DUF1593-domain-containing protein</fullName>
    </recommendedName>
</protein>
<dbReference type="Gene3D" id="3.90.245.10">
    <property type="entry name" value="Ribonucleoside hydrolase-like"/>
    <property type="match status" value="1"/>
</dbReference>
<proteinExistence type="predicted"/>
<dbReference type="Pfam" id="PF21027">
    <property type="entry name" value="Sde0182_C"/>
    <property type="match status" value="1"/>
</dbReference>
<dbReference type="InterPro" id="IPR013783">
    <property type="entry name" value="Ig-like_fold"/>
</dbReference>
<evidence type="ECO:0000259" key="2">
    <source>
        <dbReference type="Pfam" id="PF21027"/>
    </source>
</evidence>
<gene>
    <name evidence="3" type="ORF">BJY01DRAFT_228366</name>
</gene>
<dbReference type="Proteomes" id="UP001610446">
    <property type="component" value="Unassembled WGS sequence"/>
</dbReference>
<evidence type="ECO:0000313" key="4">
    <source>
        <dbReference type="Proteomes" id="UP001610446"/>
    </source>
</evidence>
<organism evidence="3 4">
    <name type="scientific">Aspergillus pseudoustus</name>
    <dbReference type="NCBI Taxonomy" id="1810923"/>
    <lineage>
        <taxon>Eukaryota</taxon>
        <taxon>Fungi</taxon>
        <taxon>Dikarya</taxon>
        <taxon>Ascomycota</taxon>
        <taxon>Pezizomycotina</taxon>
        <taxon>Eurotiomycetes</taxon>
        <taxon>Eurotiomycetidae</taxon>
        <taxon>Eurotiales</taxon>
        <taxon>Aspergillaceae</taxon>
        <taxon>Aspergillus</taxon>
        <taxon>Aspergillus subgen. Nidulantes</taxon>
    </lineage>
</organism>
<feature type="domain" description="Cellulose-binding Sde182 nucleoside hydrolase-like" evidence="1">
    <location>
        <begin position="16"/>
        <end position="288"/>
    </location>
</feature>